<dbReference type="EMBL" id="DF840449">
    <property type="protein sequence ID" value="GAT44974.1"/>
    <property type="molecule type" value="Genomic_DNA"/>
</dbReference>
<accession>A0ABQ0L1E1</accession>
<feature type="region of interest" description="Disordered" evidence="2">
    <location>
        <begin position="608"/>
        <end position="630"/>
    </location>
</feature>
<sequence>AFTKNTPEATLGYQSAILARGVAGATVGKIDSASSTPQALGGKTPAQFAPALQSTAVKGRILAQMKAKEFPAGMGLPGAFHLYHEDAKKKPQERYVHRVLTVGDGAVMILTCVPELLGLLDDTAVNSFEADTTYKRVVGDFNEWEVALFYKPLNRAITVARAYINRATSEFFERLFDELRSLKVELTRRDLAFRRLVPNGNLVAFNSDLESAQVVGAARSFFKTNDPDHSSLPPDLPTEEIAPYLIKLCHTHSKRAIIDFDKQKLVNEADYLRILTFAETIKSSEDLADFASFIEGLKVQKITDWWHHKEIQEWILPCLVEALSPISPDDWQATPSTTNTGEAQHHWTNTRTGIKLSLVEAIITARSVDRGVWIELQESFESGVATHPYNHSANRKIRGLTRKATAAAKTRQNRARDEVLGQIDDEMEAAKRRKKDADAEIKALKEKRDAVRPTARKVSSATAAADVGGQKTEEFPGILFCSLSLRSNEAADDSDSEGVILTPDPLIHAATTDAVTGAWFDFDSDFVMGGASDEFSNPEPPTLALDNSDHGVTTEPDFSGMAQLDDETYGAFLAAVSADLPRPNKAAAMLAYQRIMLDAEESLPFGLLPGPEPDIGNGVRATSTLRSRAR</sequence>
<gene>
    <name evidence="3" type="ORF">MCHLO_02572</name>
</gene>
<name>A0ABQ0L1E1_MYCCL</name>
<feature type="coiled-coil region" evidence="1">
    <location>
        <begin position="420"/>
        <end position="447"/>
    </location>
</feature>
<evidence type="ECO:0000256" key="1">
    <source>
        <dbReference type="SAM" id="Coils"/>
    </source>
</evidence>
<evidence type="ECO:0000313" key="3">
    <source>
        <dbReference type="EMBL" id="GAT44974.1"/>
    </source>
</evidence>
<keyword evidence="4" id="KW-1185">Reference proteome</keyword>
<feature type="compositionally biased region" description="Polar residues" evidence="2">
    <location>
        <begin position="620"/>
        <end position="630"/>
    </location>
</feature>
<protein>
    <submittedName>
        <fullName evidence="3">Uncharacterized protein</fullName>
    </submittedName>
</protein>
<dbReference type="Proteomes" id="UP000815677">
    <property type="component" value="Unassembled WGS sequence"/>
</dbReference>
<feature type="non-terminal residue" evidence="3">
    <location>
        <position position="1"/>
    </location>
</feature>
<reference evidence="3" key="1">
    <citation type="submission" date="2014-09" db="EMBL/GenBank/DDBJ databases">
        <title>Genome sequence of the luminous mushroom Mycena chlorophos for searching fungal bioluminescence genes.</title>
        <authorList>
            <person name="Tanaka Y."/>
            <person name="Kasuga D."/>
            <person name="Oba Y."/>
            <person name="Hase S."/>
            <person name="Sato K."/>
            <person name="Oba Y."/>
            <person name="Sakakibara Y."/>
        </authorList>
    </citation>
    <scope>NUCLEOTIDE SEQUENCE</scope>
</reference>
<keyword evidence="1" id="KW-0175">Coiled coil</keyword>
<feature type="non-terminal residue" evidence="3">
    <location>
        <position position="630"/>
    </location>
</feature>
<proteinExistence type="predicted"/>
<organism evidence="3 4">
    <name type="scientific">Mycena chlorophos</name>
    <name type="common">Agaric fungus</name>
    <name type="synonym">Agaricus chlorophos</name>
    <dbReference type="NCBI Taxonomy" id="658473"/>
    <lineage>
        <taxon>Eukaryota</taxon>
        <taxon>Fungi</taxon>
        <taxon>Dikarya</taxon>
        <taxon>Basidiomycota</taxon>
        <taxon>Agaricomycotina</taxon>
        <taxon>Agaricomycetes</taxon>
        <taxon>Agaricomycetidae</taxon>
        <taxon>Agaricales</taxon>
        <taxon>Marasmiineae</taxon>
        <taxon>Mycenaceae</taxon>
        <taxon>Mycena</taxon>
    </lineage>
</organism>
<evidence type="ECO:0000256" key="2">
    <source>
        <dbReference type="SAM" id="MobiDB-lite"/>
    </source>
</evidence>
<evidence type="ECO:0000313" key="4">
    <source>
        <dbReference type="Proteomes" id="UP000815677"/>
    </source>
</evidence>